<dbReference type="AlphaFoldDB" id="L2FR13"/>
<gene>
    <name evidence="3" type="ORF">CGGC5_10655</name>
</gene>
<feature type="region of interest" description="Disordered" evidence="1">
    <location>
        <begin position="640"/>
        <end position="727"/>
    </location>
</feature>
<feature type="compositionally biased region" description="Polar residues" evidence="1">
    <location>
        <begin position="185"/>
        <end position="195"/>
    </location>
</feature>
<feature type="compositionally biased region" description="Polar residues" evidence="1">
    <location>
        <begin position="327"/>
        <end position="340"/>
    </location>
</feature>
<feature type="transmembrane region" description="Helical" evidence="2">
    <location>
        <begin position="831"/>
        <end position="853"/>
    </location>
</feature>
<reference evidence="3" key="1">
    <citation type="submission" date="2012-08" db="EMBL/GenBank/DDBJ databases">
        <title>Genome analysis of Colletotrichum orbiculare and Colletotrichum fructicola.</title>
        <authorList>
            <person name="Gan P.H.P."/>
            <person name="Ikeda K."/>
            <person name="Irieda H."/>
            <person name="Narusaka M."/>
            <person name="O'Connell R.J."/>
            <person name="Narusaka Y."/>
            <person name="Takano Y."/>
            <person name="Kubo Y."/>
            <person name="Shirasu K."/>
        </authorList>
    </citation>
    <scope>NUCLEOTIDE SEQUENCE</scope>
    <source>
        <strain evidence="3">Nara gc5</strain>
    </source>
</reference>
<organism evidence="3">
    <name type="scientific">Colletotrichum fructicola (strain Nara gc5)</name>
    <name type="common">Anthracnose fungus</name>
    <name type="synonym">Colletotrichum gloeosporioides (strain Nara gc5)</name>
    <dbReference type="NCBI Taxonomy" id="1213859"/>
    <lineage>
        <taxon>Eukaryota</taxon>
        <taxon>Fungi</taxon>
        <taxon>Dikarya</taxon>
        <taxon>Ascomycota</taxon>
        <taxon>Pezizomycotina</taxon>
        <taxon>Sordariomycetes</taxon>
        <taxon>Hypocreomycetidae</taxon>
        <taxon>Glomerellales</taxon>
        <taxon>Glomerellaceae</taxon>
        <taxon>Colletotrichum</taxon>
        <taxon>Colletotrichum gloeosporioides species complex</taxon>
    </lineage>
</organism>
<dbReference type="HOGENOM" id="CLU_352325_0_0_1"/>
<feature type="region of interest" description="Disordered" evidence="1">
    <location>
        <begin position="288"/>
        <end position="354"/>
    </location>
</feature>
<feature type="compositionally biased region" description="Basic and acidic residues" evidence="1">
    <location>
        <begin position="131"/>
        <end position="142"/>
    </location>
</feature>
<feature type="compositionally biased region" description="Polar residues" evidence="1">
    <location>
        <begin position="691"/>
        <end position="703"/>
    </location>
</feature>
<proteinExistence type="predicted"/>
<feature type="transmembrane region" description="Helical" evidence="2">
    <location>
        <begin position="782"/>
        <end position="801"/>
    </location>
</feature>
<sequence length="856" mass="94025">MADKQKTKEVKLFRTFYFYPSQRLDPNAMQRPAKRSLTPNRNLYSSFNEAHRNIAPPTPKLPFETVLGNGQRLTQEQLEQVEQILSDANRSKDSQEPESQVKTEETELPSTSTQSGNGTNFTTHSAQSAVEAKRETISKDPRASSVYPSDDEYAFIDTSISSLPEAKAKQEQPHPADDPFASRNALDNWQDSSSIYPKDAISLGQVSDDEPVPEVKLEPRSSPIMASRTTLPPPVATSSQDRSQQNPQSHFDDLPKWKDSFGYFDTTQSSQNVTRFPIFLDPFTGCSRASPRIPQPQPQPQPVAKAVETKTGAKHNGQASKALESRFNAQDNGTASSSRLNPFHAFSGCSSQESEDDDFEELQLKYKEKVTRLSAEKEVSQALHHATGISQPSSGLVVNRTRSSHTHDLRNSPNNPAKTQQQGFYHAPAIQPSWKVTSSGVKVPVATQHHGPDDINTPAAEPYSAIDNTNMAAMTSTADERAGFDGEEDWRTVTDDREFPTGAVGRVMTGSSIANVSDRVLIQHPNAHEARRALSATGPWWRRTAGTQPVTSPLSPFPNLGFPTPPQPTIPPNRRQQEWHDVELDSLNPSLQRPGSRPRTDTGETFSGLSQSKFPFPLVSREDASRIQAVRRASGLEDHTLSGSLVSPTMRPNSSIQDSSYGLSRPDNRKDSAHSQFSQTKNGSYHEAFSSHCQNTWGNQPTSGLPARPSPLQERAPTTASGKAARVTHRAAADALANQRAREGSPHLFTREGARVISTDVELAGIAGPNMLSERAQRRSKLFYRGVMAITLVIPFVGWAMTSCRADSMLAAITQGECSGLSHGKRRNMRMMMFGGFALWCIAVVVVLIITAATRH</sequence>
<feature type="compositionally biased region" description="Polar residues" evidence="1">
    <location>
        <begin position="641"/>
        <end position="662"/>
    </location>
</feature>
<feature type="compositionally biased region" description="Polar residues" evidence="1">
    <location>
        <begin position="674"/>
        <end position="683"/>
    </location>
</feature>
<feature type="compositionally biased region" description="Basic and acidic residues" evidence="1">
    <location>
        <begin position="166"/>
        <end position="177"/>
    </location>
</feature>
<accession>L2FR13</accession>
<feature type="compositionally biased region" description="Polar residues" evidence="1">
    <location>
        <begin position="545"/>
        <end position="554"/>
    </location>
</feature>
<feature type="compositionally biased region" description="Polar residues" evidence="1">
    <location>
        <begin position="236"/>
        <end position="249"/>
    </location>
</feature>
<evidence type="ECO:0000313" key="3">
    <source>
        <dbReference type="EMBL" id="ELA28797.1"/>
    </source>
</evidence>
<evidence type="ECO:0000256" key="1">
    <source>
        <dbReference type="SAM" id="MobiDB-lite"/>
    </source>
</evidence>
<keyword evidence="2" id="KW-0812">Transmembrane</keyword>
<feature type="region of interest" description="Disordered" evidence="1">
    <location>
        <begin position="586"/>
        <end position="613"/>
    </location>
</feature>
<feature type="compositionally biased region" description="Polar residues" evidence="1">
    <location>
        <begin position="603"/>
        <end position="613"/>
    </location>
</feature>
<feature type="region of interest" description="Disordered" evidence="1">
    <location>
        <begin position="538"/>
        <end position="574"/>
    </location>
</feature>
<feature type="compositionally biased region" description="Basic and acidic residues" evidence="1">
    <location>
        <begin position="89"/>
        <end position="105"/>
    </location>
</feature>
<keyword evidence="2" id="KW-0472">Membrane</keyword>
<name>L2FR13_COLFN</name>
<keyword evidence="2" id="KW-1133">Transmembrane helix</keyword>
<dbReference type="STRING" id="1213859.L2FR13"/>
<feature type="compositionally biased region" description="Polar residues" evidence="1">
    <location>
        <begin position="108"/>
        <end position="128"/>
    </location>
</feature>
<protein>
    <submittedName>
        <fullName evidence="3">Uncharacterized protein</fullName>
    </submittedName>
</protein>
<feature type="region of interest" description="Disordered" evidence="1">
    <location>
        <begin position="82"/>
        <end position="256"/>
    </location>
</feature>
<evidence type="ECO:0000256" key="2">
    <source>
        <dbReference type="SAM" id="Phobius"/>
    </source>
</evidence>
<dbReference type="EMBL" id="KB020899">
    <property type="protein sequence ID" value="ELA28797.1"/>
    <property type="molecule type" value="Genomic_DNA"/>
</dbReference>